<keyword evidence="3" id="KW-0268">Exocytosis</keyword>
<dbReference type="GO" id="GO:0000145">
    <property type="term" value="C:exocyst"/>
    <property type="evidence" value="ECO:0007669"/>
    <property type="project" value="InterPro"/>
</dbReference>
<evidence type="ECO:0000256" key="2">
    <source>
        <dbReference type="ARBA" id="ARBA00022448"/>
    </source>
</evidence>
<dbReference type="InterPro" id="IPR046364">
    <property type="entry name" value="Exo70_C"/>
</dbReference>
<evidence type="ECO:0000256" key="3">
    <source>
        <dbReference type="RuleBase" id="RU365026"/>
    </source>
</evidence>
<evidence type="ECO:0000256" key="1">
    <source>
        <dbReference type="ARBA" id="ARBA00006756"/>
    </source>
</evidence>
<dbReference type="InterPro" id="IPR004140">
    <property type="entry name" value="Exo70"/>
</dbReference>
<dbReference type="OrthoDB" id="657274at2759"/>
<feature type="domain" description="Exocyst complex subunit Exo70 C-terminal" evidence="4">
    <location>
        <begin position="255"/>
        <end position="533"/>
    </location>
</feature>
<name>A0A368RF11_SETIT</name>
<gene>
    <name evidence="5" type="ORF">SETIT_5G432000v2</name>
</gene>
<dbReference type="AlphaFoldDB" id="A0A368RF11"/>
<dbReference type="PANTHER" id="PTHR12542:SF94">
    <property type="entry name" value="EXOCYST SUBUNIT EXO70 FAMILY PROTEIN"/>
    <property type="match status" value="1"/>
</dbReference>
<dbReference type="GO" id="GO:0015031">
    <property type="term" value="P:protein transport"/>
    <property type="evidence" value="ECO:0007669"/>
    <property type="project" value="UniProtKB-KW"/>
</dbReference>
<evidence type="ECO:0000259" key="4">
    <source>
        <dbReference type="Pfam" id="PF03081"/>
    </source>
</evidence>
<keyword evidence="2 3" id="KW-0813">Transport</keyword>
<dbReference type="SUPFAM" id="SSF74788">
    <property type="entry name" value="Cullin repeat-like"/>
    <property type="match status" value="1"/>
</dbReference>
<dbReference type="EMBL" id="CM003532">
    <property type="protein sequence ID" value="RCV28797.1"/>
    <property type="molecule type" value="Genomic_DNA"/>
</dbReference>
<dbReference type="GO" id="GO:0006887">
    <property type="term" value="P:exocytosis"/>
    <property type="evidence" value="ECO:0007669"/>
    <property type="project" value="UniProtKB-KW"/>
</dbReference>
<dbReference type="PANTHER" id="PTHR12542">
    <property type="entry name" value="EXOCYST COMPLEX PROTEIN EXO70"/>
    <property type="match status" value="1"/>
</dbReference>
<dbReference type="Gene3D" id="1.20.1280.170">
    <property type="entry name" value="Exocyst complex component Exo70"/>
    <property type="match status" value="1"/>
</dbReference>
<comment type="function">
    <text evidence="3">Component of the exocyst complex.</text>
</comment>
<keyword evidence="3" id="KW-0653">Protein transport</keyword>
<evidence type="ECO:0000313" key="5">
    <source>
        <dbReference type="EMBL" id="RCV28797.1"/>
    </source>
</evidence>
<sequence>MQAAAADDKIYLVIGGSEFHCYTSLGWALRNVPPHKTLVLVHIFRPSFDIPMLYNVVQPSYDFLISAYRRGRREHILTSSELHVRICAHKKVRAEKLIVESDDVAAALLDLIVQHQITTLILSSAIDRLEKQADPSCSIFYLHNGNLISSSSSNTGDTLSSFFRDSCSTASRFDVALLDNLSLENIDPILHDTRFSVVLDHKSLSAFQGETVSHPNVADQSQELHQAFHAKCVEMGIESVLRLDCENFQEKQWILASKVAKVKKSPEKLFCILNMHRALFDTTPILSRVFDAEFVKIEVGGVVAALKNSAREMLHELKVLVQTYRPQHEPTPGSVLMITEFLMKYIKLLVNHTENLDPVLYQGQADDLLNIEGVNLTGPLVSGIISDLESVVQESSSYVPKGLKFVFLMNNTNFVPRQVEESDVRLMVGDQWIKKRHYNIKQYIRDYLSSSWKQVVRPLETASTSSSQKRLRNSFLKIFYPTPSPLQSFELAFNKACKSQMHWKVCSPVLRIKLRVSMMEYVVQAYQAYRDSLEESARRDLEDLEPNLKRKVSVLFEG</sequence>
<dbReference type="Pfam" id="PF03081">
    <property type="entry name" value="Exo70_C"/>
    <property type="match status" value="1"/>
</dbReference>
<reference evidence="5" key="1">
    <citation type="journal article" date="2012" name="Nat. Biotechnol.">
        <title>Reference genome sequence of the model plant Setaria.</title>
        <authorList>
            <person name="Bennetzen J.L."/>
            <person name="Schmutz J."/>
            <person name="Wang H."/>
            <person name="Percifield R."/>
            <person name="Hawkins J."/>
            <person name="Pontaroli A.C."/>
            <person name="Estep M."/>
            <person name="Feng L."/>
            <person name="Vaughn J.N."/>
            <person name="Grimwood J."/>
            <person name="Jenkins J."/>
            <person name="Barry K."/>
            <person name="Lindquist E."/>
            <person name="Hellsten U."/>
            <person name="Deshpande S."/>
            <person name="Wang X."/>
            <person name="Wu X."/>
            <person name="Mitros T."/>
            <person name="Triplett J."/>
            <person name="Yang X."/>
            <person name="Ye C.Y."/>
            <person name="Mauro-Herrera M."/>
            <person name="Wang L."/>
            <person name="Li P."/>
            <person name="Sharma M."/>
            <person name="Sharma R."/>
            <person name="Ronald P.C."/>
            <person name="Panaud O."/>
            <person name="Kellogg E.A."/>
            <person name="Brutnell T.P."/>
            <person name="Doust A.N."/>
            <person name="Tuskan G.A."/>
            <person name="Rokhsar D."/>
            <person name="Devos K.M."/>
        </authorList>
    </citation>
    <scope>NUCLEOTIDE SEQUENCE [LARGE SCALE GENOMIC DNA]</scope>
    <source>
        <strain evidence="5">Yugu1</strain>
    </source>
</reference>
<dbReference type="STRING" id="4555.A0A368RF11"/>
<reference evidence="5" key="2">
    <citation type="submission" date="2015-07" db="EMBL/GenBank/DDBJ databases">
        <authorList>
            <person name="Noorani M."/>
        </authorList>
    </citation>
    <scope>NUCLEOTIDE SEQUENCE</scope>
    <source>
        <strain evidence="5">Yugu1</strain>
    </source>
</reference>
<organism evidence="5">
    <name type="scientific">Setaria italica</name>
    <name type="common">Foxtail millet</name>
    <name type="synonym">Panicum italicum</name>
    <dbReference type="NCBI Taxonomy" id="4555"/>
    <lineage>
        <taxon>Eukaryota</taxon>
        <taxon>Viridiplantae</taxon>
        <taxon>Streptophyta</taxon>
        <taxon>Embryophyta</taxon>
        <taxon>Tracheophyta</taxon>
        <taxon>Spermatophyta</taxon>
        <taxon>Magnoliopsida</taxon>
        <taxon>Liliopsida</taxon>
        <taxon>Poales</taxon>
        <taxon>Poaceae</taxon>
        <taxon>PACMAD clade</taxon>
        <taxon>Panicoideae</taxon>
        <taxon>Panicodae</taxon>
        <taxon>Paniceae</taxon>
        <taxon>Cenchrinae</taxon>
        <taxon>Setaria</taxon>
    </lineage>
</organism>
<proteinExistence type="inferred from homology"/>
<dbReference type="GO" id="GO:0005546">
    <property type="term" value="F:phosphatidylinositol-4,5-bisphosphate binding"/>
    <property type="evidence" value="ECO:0007669"/>
    <property type="project" value="InterPro"/>
</dbReference>
<dbReference type="InterPro" id="IPR016159">
    <property type="entry name" value="Cullin_repeat-like_dom_sf"/>
</dbReference>
<comment type="similarity">
    <text evidence="1 3">Belongs to the EXO70 family.</text>
</comment>
<accession>A0A368RF11</accession>
<protein>
    <recommendedName>
        <fullName evidence="3">Exocyst subunit Exo70 family protein</fullName>
    </recommendedName>
</protein>